<name>A0AA43FZH8_VIBSP</name>
<dbReference type="EMBL" id="JAKMYX010000073">
    <property type="protein sequence ID" value="MDH5922810.1"/>
    <property type="molecule type" value="Genomic_DNA"/>
</dbReference>
<keyword evidence="5" id="KW-0378">Hydrolase</keyword>
<dbReference type="GO" id="GO:0016787">
    <property type="term" value="F:hydrolase activity"/>
    <property type="evidence" value="ECO:0007669"/>
    <property type="project" value="UniProtKB-KW"/>
</dbReference>
<dbReference type="PANTHER" id="PTHR48182:SF2">
    <property type="entry name" value="PROTEIN SERAC1"/>
    <property type="match status" value="1"/>
</dbReference>
<reference evidence="5" key="1">
    <citation type="submission" date="2022-01" db="EMBL/GenBank/DDBJ databases">
        <title>Vibrio aestuarianus Clade A and Clade B isolates are associated with Pacific oyster (Crassostrea gigas) disease outbreaks across Ireland.</title>
        <authorList>
            <person name="Coyle N."/>
            <person name="O'Toole C."/>
            <person name="Thomas J.C.L."/>
            <person name="Ryder D."/>
            <person name="Cheslett D."/>
            <person name="Feist S."/>
            <person name="Bean T."/>
            <person name="Joseph A."/>
            <person name="Waina A."/>
            <person name="Feil E."/>
            <person name="Verner-Jeffreys D.W."/>
        </authorList>
    </citation>
    <scope>NUCLEOTIDE SEQUENCE</scope>
    <source>
        <strain evidence="5">S/17/14 A</strain>
    </source>
</reference>
<dbReference type="GO" id="GO:0016020">
    <property type="term" value="C:membrane"/>
    <property type="evidence" value="ECO:0007669"/>
    <property type="project" value="UniProtKB-SubCell"/>
</dbReference>
<evidence type="ECO:0000256" key="3">
    <source>
        <dbReference type="ARBA" id="ARBA00022824"/>
    </source>
</evidence>
<evidence type="ECO:0000256" key="4">
    <source>
        <dbReference type="ARBA" id="ARBA00023136"/>
    </source>
</evidence>
<proteinExistence type="predicted"/>
<evidence type="ECO:0000256" key="2">
    <source>
        <dbReference type="ARBA" id="ARBA00004370"/>
    </source>
</evidence>
<evidence type="ECO:0000313" key="6">
    <source>
        <dbReference type="Proteomes" id="UP001159663"/>
    </source>
</evidence>
<gene>
    <name evidence="5" type="ORF">L8R85_17420</name>
</gene>
<evidence type="ECO:0000313" key="5">
    <source>
        <dbReference type="EMBL" id="MDH5922810.1"/>
    </source>
</evidence>
<sequence length="1307" mass="147736">MARKIILVHGLGGTKDGTWGLFPELLTKDKDLSCEVLSCGYTTPIPEFFSPRTYTRIVERAPSLLNIANGILTYISEKCDLEKDEIILAGHSLGGVILKKVLLILNNRNTTHNIKKVCFFDVPHDGSTYANVGSYILPRNRHLKSLTRDSSELDDLTEQWSNSNLNNELDILSILAENDDIVSSSSSKSIFRDHPIKTILETNHRTIVKPENSNAIVYGVFKKFILKKNTILKYKNSASRDLEDWKSIERNHAFHFASDELRTKALDALTSELKLEQQSTVRLVGASGLGKTRLLLQAIEVSKSINDNGILVYDAPGYEKNIKESIKKMVEYKAHGLVIIENCGVELHNHLSREIRKAECSLKLITVGYTDEQVDDSIFIQLSPMSDESIVKLLSPILIDMKPSDVERVARFAQGYPLMATLIAEQYQKEGRLLGSIETRSIVRKLIDSGGDITNDERNILSACALFDVFGTEQGTAGEEAKYIAEYVAGSNLRTFDRVISIFHARQIINRAGRYARVVPKPLALTLASDWWEEASYDRQKSLIDSLPDSLMHSFCAQASYLDNHPSVQRFTDKLFGETSPFIQAEVLLTERGSKLFRAFVEINHESTSNALYHVLSQCNHTQLKVINGNTRRNLVWALEKLCFHENTFEKSSWCLLLLATAENETWSNNAVGIFTQLFKIDLSGTQASPQVRFDILRKAIDIDEDRFDSVVIEALSQAIQTSGGSRTVGAEYQGTKAPLKEWRATVWQEKFDFWQQAFDLMLLLLPRGESQKEKILTHIGQSIRRFVRYGRIEMLDTAIKTIVSTNGPYWPAALSSIKSTFQYNSADIDQETADTLNNWLELLNPTEATLEEKLRILIINPPTEMHKDQDGHYIDVAERNAIEFAAGLTGNIDELASLFNILLSGVQKQTNAFGYQLALGVEDPQTLLDTIFRTLISIENPNLNLVVGVYRGIYKHSQDLWEENIQRLVSDRNLVKFYPHFLRTGEIKKHHLDTLLQLVVSDVLSPTDADLLSYGSVTEQLEPREITDFCLELSEIGVQGSWTALNIIYMYCFHNKDRIEALKKQLKVLVAKVPLHKGIEGISKDGYHWHDLAEKLLVERDEDFAIAITEQLINASKYGLDHGDIWSYVKPLMLELMKNYGDSLWPIFGNAIVRAEGLERYWLQQLLDRESGLACNMPSVLSVLPIKTVIDWCNTLPDLGPVFVARCLNIFDKTGDQMKPSKLLVALLESFGSNPIVTDELRANFGTRGWSGSLVPYLNKDKLALAPLLEHENRNVRGWAKEFIAHINQRIDNESIQDEERGFKPY</sequence>
<dbReference type="PANTHER" id="PTHR48182">
    <property type="entry name" value="PROTEIN SERAC1"/>
    <property type="match status" value="1"/>
</dbReference>
<dbReference type="InterPro" id="IPR052374">
    <property type="entry name" value="SERAC1"/>
</dbReference>
<dbReference type="InterPro" id="IPR027417">
    <property type="entry name" value="P-loop_NTPase"/>
</dbReference>
<keyword evidence="3" id="KW-0256">Endoplasmic reticulum</keyword>
<dbReference type="SUPFAM" id="SSF52540">
    <property type="entry name" value="P-loop containing nucleoside triphosphate hydrolases"/>
    <property type="match status" value="1"/>
</dbReference>
<protein>
    <submittedName>
        <fullName evidence="5">Alpha/beta hydrolase</fullName>
    </submittedName>
</protein>
<evidence type="ECO:0000256" key="1">
    <source>
        <dbReference type="ARBA" id="ARBA00004240"/>
    </source>
</evidence>
<keyword evidence="4" id="KW-0472">Membrane</keyword>
<accession>A0AA43FZH8</accession>
<dbReference type="RefSeq" id="WP_280534366.1">
    <property type="nucleotide sequence ID" value="NZ_JAKMYX010000073.1"/>
</dbReference>
<dbReference type="Proteomes" id="UP001159663">
    <property type="component" value="Unassembled WGS sequence"/>
</dbReference>
<dbReference type="SUPFAM" id="SSF53474">
    <property type="entry name" value="alpha/beta-Hydrolases"/>
    <property type="match status" value="1"/>
</dbReference>
<comment type="caution">
    <text evidence="5">The sequence shown here is derived from an EMBL/GenBank/DDBJ whole genome shotgun (WGS) entry which is preliminary data.</text>
</comment>
<organism evidence="5 6">
    <name type="scientific">Vibrio splendidus</name>
    <dbReference type="NCBI Taxonomy" id="29497"/>
    <lineage>
        <taxon>Bacteria</taxon>
        <taxon>Pseudomonadati</taxon>
        <taxon>Pseudomonadota</taxon>
        <taxon>Gammaproteobacteria</taxon>
        <taxon>Vibrionales</taxon>
        <taxon>Vibrionaceae</taxon>
        <taxon>Vibrio</taxon>
    </lineage>
</organism>
<dbReference type="Gene3D" id="3.40.50.1820">
    <property type="entry name" value="alpha/beta hydrolase"/>
    <property type="match status" value="1"/>
</dbReference>
<comment type="subcellular location">
    <subcellularLocation>
        <location evidence="1">Endoplasmic reticulum</location>
    </subcellularLocation>
    <subcellularLocation>
        <location evidence="2">Membrane</location>
    </subcellularLocation>
</comment>
<dbReference type="InterPro" id="IPR029058">
    <property type="entry name" value="AB_hydrolase_fold"/>
</dbReference>